<proteinExistence type="inferred from homology"/>
<keyword evidence="5" id="KW-1185">Reference proteome</keyword>
<reference evidence="4 5" key="1">
    <citation type="submission" date="2021-03" db="EMBL/GenBank/DDBJ databases">
        <title>Genomic Encyclopedia of Type Strains, Phase IV (KMG-IV): sequencing the most valuable type-strain genomes for metagenomic binning, comparative biology and taxonomic classification.</title>
        <authorList>
            <person name="Goeker M."/>
        </authorList>
    </citation>
    <scope>NUCLEOTIDE SEQUENCE [LARGE SCALE GENOMIC DNA]</scope>
    <source>
        <strain evidence="4 5">DSM 24738</strain>
    </source>
</reference>
<dbReference type="Gene3D" id="3.40.120.10">
    <property type="entry name" value="Alpha-D-Glucose-1,6-Bisphosphate, subunit A, domain 3"/>
    <property type="match status" value="3"/>
</dbReference>
<comment type="caution">
    <text evidence="4">The sequence shown here is derived from an EMBL/GenBank/DDBJ whole genome shotgun (WGS) entry which is preliminary data.</text>
</comment>
<dbReference type="SUPFAM" id="SSF55957">
    <property type="entry name" value="Phosphoglucomutase, C-terminal domain"/>
    <property type="match status" value="1"/>
</dbReference>
<accession>A0ABS4GKA4</accession>
<dbReference type="CDD" id="cd04181">
    <property type="entry name" value="NTP_transferase"/>
    <property type="match status" value="1"/>
</dbReference>
<gene>
    <name evidence="4" type="ORF">J2Z37_000668</name>
</gene>
<keyword evidence="4" id="KW-0413">Isomerase</keyword>
<dbReference type="EC" id="2.7.7.13" evidence="4"/>
<dbReference type="RefSeq" id="WP_209808756.1">
    <property type="nucleotide sequence ID" value="NZ_JAGGKT010000001.1"/>
</dbReference>
<dbReference type="SUPFAM" id="SSF53738">
    <property type="entry name" value="Phosphoglucomutase, first 3 domains"/>
    <property type="match status" value="2"/>
</dbReference>
<dbReference type="EC" id="5.4.2.8" evidence="4"/>
<dbReference type="SUPFAM" id="SSF53448">
    <property type="entry name" value="Nucleotide-diphospho-sugar transferases"/>
    <property type="match status" value="1"/>
</dbReference>
<feature type="domain" description="Alpha-D-phosphohexomutase alpha/beta/alpha" evidence="3">
    <location>
        <begin position="382"/>
        <end position="512"/>
    </location>
</feature>
<dbReference type="Gene3D" id="2.160.10.10">
    <property type="entry name" value="Hexapeptide repeat proteins"/>
    <property type="match status" value="1"/>
</dbReference>
<dbReference type="SUPFAM" id="SSF51161">
    <property type="entry name" value="Trimeric LpxA-like enzymes"/>
    <property type="match status" value="1"/>
</dbReference>
<dbReference type="PANTHER" id="PTHR22572">
    <property type="entry name" value="SUGAR-1-PHOSPHATE GUANYL TRANSFERASE"/>
    <property type="match status" value="1"/>
</dbReference>
<dbReference type="Pfam" id="PF02878">
    <property type="entry name" value="PGM_PMM_I"/>
    <property type="match status" value="1"/>
</dbReference>
<dbReference type="InterPro" id="IPR005844">
    <property type="entry name" value="A-D-PHexomutase_a/b/a-I"/>
</dbReference>
<evidence type="ECO:0000259" key="2">
    <source>
        <dbReference type="Pfam" id="PF00483"/>
    </source>
</evidence>
<dbReference type="InterPro" id="IPR016055">
    <property type="entry name" value="A-D-PHexomutase_a/b/a-I/II/III"/>
</dbReference>
<dbReference type="Gene3D" id="3.90.550.10">
    <property type="entry name" value="Spore Coat Polysaccharide Biosynthesis Protein SpsA, Chain A"/>
    <property type="match status" value="1"/>
</dbReference>
<sequence length="806" mass="89715">MKAVIMAGGKGTRLRPLTSNLPKPMVPLLGRPCMEYIIDLLKKHGITEIAVTLQYLPKAIKNYFGDGSEFGVNIVYFDETTPLGTAGSVKNCEEFLDERFIVISGDALTDFNLQRAMDFHEISKASSTIVLHQVENPLEYGVVMTDENGRIVRFLEKPTWSEVFSDTVNTGIYILEPSVLTKFERNVEFDFSKDLFPMLLSEGSKMAGYIAEGYWSDIGSLEVYRQTQFDMLDGKVEIDIKAHQLTPGLFVEEDVKIEDLSSIQPPTFIGRGTYVEKGSQLGGYTILGRHNMVKEGAILCRSIFWDHNYLGLKSEFNGVTVCRRSFIEEGSQLFEGVIMGDDCRIGANSHIKPGVKIWPDKDVDANSTVHTSLIWGARAAKSLFGAHSIKGIPNIDITPDFATRLASAMATVFKTGGTVGLSACSHPFSQLIKLAMMTGLQASGVHTIDFGTTISAATRFGVRVNQADGGIHISTDEGKDGFATIEVLDHLGIPISKSVERKIENSYWQEDFVRETVNKLGNNRFNPTVAEDYIAALKREIIVDKVSSSRFTLVLDYNSMVLGTTAMSLLSSLGCKIIQIRSTDQGDFSELIETVKKNRADLGIRLDKDARNYTFVTDEGKVISNDLTIALHLLIHSRSSKTVPFQLGIPVSAPKEIEFLAQKLSTKVIRTKESPREMMEVAREQKFQPLFDGLYSMVKVIGFLAENGLVLSQTLRGLPSFHMARQAVFCDWKNKGKVMRMMMEETKGKQVELLDGIKVYDQDGWVLIMPDIELPHFRVITQGASKEIASLLAQNYVEKIQKYQMV</sequence>
<dbReference type="Pfam" id="PF00483">
    <property type="entry name" value="NTP_transferase"/>
    <property type="match status" value="1"/>
</dbReference>
<dbReference type="InterPro" id="IPR029044">
    <property type="entry name" value="Nucleotide-diphossugar_trans"/>
</dbReference>
<dbReference type="InterPro" id="IPR005835">
    <property type="entry name" value="NTP_transferase_dom"/>
</dbReference>
<evidence type="ECO:0000313" key="5">
    <source>
        <dbReference type="Proteomes" id="UP001519343"/>
    </source>
</evidence>
<dbReference type="Proteomes" id="UP001519343">
    <property type="component" value="Unassembled WGS sequence"/>
</dbReference>
<dbReference type="InterPro" id="IPR050486">
    <property type="entry name" value="Mannose-1P_guanyltransferase"/>
</dbReference>
<evidence type="ECO:0000259" key="3">
    <source>
        <dbReference type="Pfam" id="PF02878"/>
    </source>
</evidence>
<dbReference type="EMBL" id="JAGGKT010000001">
    <property type="protein sequence ID" value="MBP1930681.1"/>
    <property type="molecule type" value="Genomic_DNA"/>
</dbReference>
<dbReference type="InterPro" id="IPR036900">
    <property type="entry name" value="A-D-PHexomutase_C_sf"/>
</dbReference>
<protein>
    <submittedName>
        <fullName evidence="4">Mannose-1-phosphate guanylyltransferase/phosphomannomutase</fullName>
        <ecNumber evidence="4">2.7.7.13</ecNumber>
        <ecNumber evidence="4">5.4.2.8</ecNumber>
    </submittedName>
</protein>
<keyword evidence="4" id="KW-0808">Transferase</keyword>
<organism evidence="4 5">
    <name type="scientific">Ammoniphilus resinae</name>
    <dbReference type="NCBI Taxonomy" id="861532"/>
    <lineage>
        <taxon>Bacteria</taxon>
        <taxon>Bacillati</taxon>
        <taxon>Bacillota</taxon>
        <taxon>Bacilli</taxon>
        <taxon>Bacillales</taxon>
        <taxon>Paenibacillaceae</taxon>
        <taxon>Aneurinibacillus group</taxon>
        <taxon>Ammoniphilus</taxon>
    </lineage>
</organism>
<name>A0ABS4GKA4_9BACL</name>
<dbReference type="InterPro" id="IPR011004">
    <property type="entry name" value="Trimer_LpxA-like_sf"/>
</dbReference>
<dbReference type="Gene3D" id="3.30.310.50">
    <property type="entry name" value="Alpha-D-phosphohexomutase, C-terminal domain"/>
    <property type="match status" value="1"/>
</dbReference>
<feature type="domain" description="Nucleotidyl transferase" evidence="2">
    <location>
        <begin position="2"/>
        <end position="228"/>
    </location>
</feature>
<dbReference type="GO" id="GO:0004615">
    <property type="term" value="F:phosphomannomutase activity"/>
    <property type="evidence" value="ECO:0007669"/>
    <property type="project" value="UniProtKB-EC"/>
</dbReference>
<keyword evidence="4" id="KW-0548">Nucleotidyltransferase</keyword>
<comment type="similarity">
    <text evidence="1">Belongs to the phosphohexose mutase family.</text>
</comment>
<dbReference type="GO" id="GO:0004475">
    <property type="term" value="F:mannose-1-phosphate guanylyltransferase (GTP) activity"/>
    <property type="evidence" value="ECO:0007669"/>
    <property type="project" value="UniProtKB-EC"/>
</dbReference>
<evidence type="ECO:0000256" key="1">
    <source>
        <dbReference type="ARBA" id="ARBA00010231"/>
    </source>
</evidence>
<evidence type="ECO:0000313" key="4">
    <source>
        <dbReference type="EMBL" id="MBP1930681.1"/>
    </source>
</evidence>